<sequence length="162" mass="18310">MRLKLLIELPDTPGQLVNILRPLSGLGANVSTIIHEHDNKTSDGKIPVHFTLEGDRSILKKGIEIIREENIDIVEIDDVLQKETQTFLLLGNISTNNIMDTVHKIDELDDIKISSIDLNIGNDLKESVCKVVLETRNNKRLETTRRLQEIADNDNLVLIKEI</sequence>
<name>A0A328PZP0_9EURY</name>
<dbReference type="AlphaFoldDB" id="A0A328PZP0"/>
<gene>
    <name evidence="2" type="ORF">CA615_02315</name>
</gene>
<accession>A0A328PZP0</accession>
<dbReference type="InterPro" id="IPR045865">
    <property type="entry name" value="ACT-like_dom_sf"/>
</dbReference>
<organism evidence="2 3">
    <name type="scientific">Methanosphaera stadtmanae</name>
    <dbReference type="NCBI Taxonomy" id="2317"/>
    <lineage>
        <taxon>Archaea</taxon>
        <taxon>Methanobacteriati</taxon>
        <taxon>Methanobacteriota</taxon>
        <taxon>Methanomada group</taxon>
        <taxon>Methanobacteria</taxon>
        <taxon>Methanobacteriales</taxon>
        <taxon>Methanobacteriaceae</taxon>
        <taxon>Methanosphaera</taxon>
    </lineage>
</organism>
<dbReference type="InterPro" id="IPR044561">
    <property type="entry name" value="ACT_ThrD-II-like"/>
</dbReference>
<comment type="caution">
    <text evidence="2">The sequence shown here is derived from an EMBL/GenBank/DDBJ whole genome shotgun (WGS) entry which is preliminary data.</text>
</comment>
<evidence type="ECO:0000313" key="2">
    <source>
        <dbReference type="EMBL" id="RAP03442.1"/>
    </source>
</evidence>
<dbReference type="OMA" id="VNIIEMD"/>
<evidence type="ECO:0000313" key="3">
    <source>
        <dbReference type="Proteomes" id="UP000248557"/>
    </source>
</evidence>
<protein>
    <recommendedName>
        <fullName evidence="1">ACT domain-containing protein</fullName>
    </recommendedName>
</protein>
<dbReference type="CDD" id="cd04886">
    <property type="entry name" value="ACT_ThrD-II-like"/>
    <property type="match status" value="1"/>
</dbReference>
<dbReference type="Proteomes" id="UP000248557">
    <property type="component" value="Unassembled WGS sequence"/>
</dbReference>
<reference evidence="2 3" key="1">
    <citation type="submission" date="2017-05" db="EMBL/GenBank/DDBJ databases">
        <title>Host range expansion of the Methanosphaera genus to humans and monogastric animals involves recent and extensive reduction in genome content.</title>
        <authorList>
            <person name="Hoedt E.C."/>
            <person name="Volmer J.G."/>
            <person name="Parks D.H."/>
            <person name="Rosewarne C.P."/>
            <person name="Denman S.E."/>
            <person name="Mcsweeney C.S."/>
            <person name="O Cuiv P."/>
            <person name="Hugenholtz P."/>
            <person name="Tyson G.W."/>
            <person name="Morrison M."/>
        </authorList>
    </citation>
    <scope>NUCLEOTIDE SEQUENCE [LARGE SCALE GENOMIC DNA]</scope>
    <source>
        <strain evidence="2 3">PA5</strain>
    </source>
</reference>
<dbReference type="GeneID" id="3855567"/>
<dbReference type="InterPro" id="IPR002912">
    <property type="entry name" value="ACT_dom"/>
</dbReference>
<dbReference type="EMBL" id="NGJK01000025">
    <property type="protein sequence ID" value="RAP03442.1"/>
    <property type="molecule type" value="Genomic_DNA"/>
</dbReference>
<dbReference type="PROSITE" id="PS51671">
    <property type="entry name" value="ACT"/>
    <property type="match status" value="1"/>
</dbReference>
<evidence type="ECO:0000259" key="1">
    <source>
        <dbReference type="PROSITE" id="PS51671"/>
    </source>
</evidence>
<dbReference type="SUPFAM" id="SSF55021">
    <property type="entry name" value="ACT-like"/>
    <property type="match status" value="1"/>
</dbReference>
<feature type="domain" description="ACT" evidence="1">
    <location>
        <begin position="4"/>
        <end position="81"/>
    </location>
</feature>
<dbReference type="RefSeq" id="WP_011406088.1">
    <property type="nucleotide sequence ID" value="NZ_CAUHHK010000001.1"/>
</dbReference>
<proteinExistence type="predicted"/>